<proteinExistence type="predicted"/>
<evidence type="ECO:0000256" key="1">
    <source>
        <dbReference type="SAM" id="Phobius"/>
    </source>
</evidence>
<name>A0A285X8F1_9FLAO</name>
<keyword evidence="1" id="KW-0472">Membrane</keyword>
<protein>
    <submittedName>
        <fullName evidence="2">Uncharacterized protein</fullName>
    </submittedName>
</protein>
<dbReference type="Proteomes" id="UP000219193">
    <property type="component" value="Unassembled WGS sequence"/>
</dbReference>
<sequence length="50" mass="5971">MKATNHMWEEKEDLKNYLTQINWDAFFLKAQLIMSGIFVVAFMVYIVWVG</sequence>
<dbReference type="AlphaFoldDB" id="A0A285X8F1"/>
<accession>A0A285X8F1</accession>
<organism evidence="2 3">
    <name type="scientific">Salinimicrobium sediminis</name>
    <dbReference type="NCBI Taxonomy" id="1343891"/>
    <lineage>
        <taxon>Bacteria</taxon>
        <taxon>Pseudomonadati</taxon>
        <taxon>Bacteroidota</taxon>
        <taxon>Flavobacteriia</taxon>
        <taxon>Flavobacteriales</taxon>
        <taxon>Flavobacteriaceae</taxon>
        <taxon>Salinimicrobium</taxon>
    </lineage>
</organism>
<dbReference type="EMBL" id="OCMF01000004">
    <property type="protein sequence ID" value="SOC81064.1"/>
    <property type="molecule type" value="Genomic_DNA"/>
</dbReference>
<dbReference type="RefSeq" id="WP_179670542.1">
    <property type="nucleotide sequence ID" value="NZ_OCMF01000004.1"/>
</dbReference>
<evidence type="ECO:0000313" key="2">
    <source>
        <dbReference type="EMBL" id="SOC81064.1"/>
    </source>
</evidence>
<feature type="transmembrane region" description="Helical" evidence="1">
    <location>
        <begin position="26"/>
        <end position="48"/>
    </location>
</feature>
<reference evidence="3" key="1">
    <citation type="submission" date="2017-09" db="EMBL/GenBank/DDBJ databases">
        <authorList>
            <person name="Varghese N."/>
            <person name="Submissions S."/>
        </authorList>
    </citation>
    <scope>NUCLEOTIDE SEQUENCE [LARGE SCALE GENOMIC DNA]</scope>
    <source>
        <strain evidence="3">CGMCC 1.12641</strain>
    </source>
</reference>
<evidence type="ECO:0000313" key="3">
    <source>
        <dbReference type="Proteomes" id="UP000219193"/>
    </source>
</evidence>
<keyword evidence="1" id="KW-0812">Transmembrane</keyword>
<gene>
    <name evidence="2" type="ORF">SAMN06296241_2636</name>
</gene>
<keyword evidence="3" id="KW-1185">Reference proteome</keyword>
<keyword evidence="1" id="KW-1133">Transmembrane helix</keyword>